<sequence length="57" mass="6017">MTRICVSYEGKGNVSATKYNVLLSSVVVIVSRSEGSQSVRVICDCSMSVSANTSLIS</sequence>
<evidence type="ECO:0000313" key="1">
    <source>
        <dbReference type="EMBL" id="CDW44329.1"/>
    </source>
</evidence>
<name>A0A0K2V1G8_LEPSM</name>
<protein>
    <submittedName>
        <fullName evidence="1">Uncharacterized protein</fullName>
    </submittedName>
</protein>
<proteinExistence type="predicted"/>
<reference evidence="1" key="1">
    <citation type="submission" date="2014-05" db="EMBL/GenBank/DDBJ databases">
        <authorList>
            <person name="Chronopoulou M."/>
        </authorList>
    </citation>
    <scope>NUCLEOTIDE SEQUENCE</scope>
    <source>
        <tissue evidence="1">Whole organism</tissue>
    </source>
</reference>
<accession>A0A0K2V1G8</accession>
<dbReference type="AlphaFoldDB" id="A0A0K2V1G8"/>
<dbReference type="EMBL" id="HACA01026968">
    <property type="protein sequence ID" value="CDW44329.1"/>
    <property type="molecule type" value="Transcribed_RNA"/>
</dbReference>
<organism evidence="1">
    <name type="scientific">Lepeophtheirus salmonis</name>
    <name type="common">Salmon louse</name>
    <name type="synonym">Caligus salmonis</name>
    <dbReference type="NCBI Taxonomy" id="72036"/>
    <lineage>
        <taxon>Eukaryota</taxon>
        <taxon>Metazoa</taxon>
        <taxon>Ecdysozoa</taxon>
        <taxon>Arthropoda</taxon>
        <taxon>Crustacea</taxon>
        <taxon>Multicrustacea</taxon>
        <taxon>Hexanauplia</taxon>
        <taxon>Copepoda</taxon>
        <taxon>Siphonostomatoida</taxon>
        <taxon>Caligidae</taxon>
        <taxon>Lepeophtheirus</taxon>
    </lineage>
</organism>